<feature type="domain" description="Glycoside hydrolase family 2 catalytic" evidence="10">
    <location>
        <begin position="316"/>
        <end position="612"/>
    </location>
</feature>
<comment type="similarity">
    <text evidence="2 7">Belongs to the glycosyl hydrolase 2 family.</text>
</comment>
<dbReference type="InterPro" id="IPR023232">
    <property type="entry name" value="Glyco_hydro_2_AS"/>
</dbReference>
<dbReference type="GO" id="GO:0030246">
    <property type="term" value="F:carbohydrate binding"/>
    <property type="evidence" value="ECO:0007669"/>
    <property type="project" value="TreeGrafter"/>
</dbReference>
<feature type="domain" description="Glycosyl hydrolases family 2 sugar binding" evidence="11">
    <location>
        <begin position="29"/>
        <end position="207"/>
    </location>
</feature>
<reference evidence="12" key="1">
    <citation type="submission" date="2014-05" db="EMBL/GenBank/DDBJ databases">
        <authorList>
            <person name="Chronopoulou M."/>
        </authorList>
    </citation>
    <scope>NUCLEOTIDE SEQUENCE</scope>
    <source>
        <tissue evidence="12">Whole organism</tissue>
    </source>
</reference>
<dbReference type="InterPro" id="IPR036156">
    <property type="entry name" value="Beta-gal/glucu_dom_sf"/>
</dbReference>
<dbReference type="PANTHER" id="PTHR10066:SF67">
    <property type="entry name" value="BETA-GLUCURONIDASE"/>
    <property type="match status" value="1"/>
</dbReference>
<dbReference type="GO" id="GO:0019391">
    <property type="term" value="P:glucuronoside catabolic process"/>
    <property type="evidence" value="ECO:0007669"/>
    <property type="project" value="TreeGrafter"/>
</dbReference>
<comment type="activity regulation">
    <text evidence="7">Inhibited by L-aspartic acid.</text>
</comment>
<dbReference type="Gene3D" id="2.60.40.10">
    <property type="entry name" value="Immunoglobulins"/>
    <property type="match status" value="1"/>
</dbReference>
<dbReference type="EMBL" id="HACA01007106">
    <property type="protein sequence ID" value="CDW24467.1"/>
    <property type="molecule type" value="Transcribed_RNA"/>
</dbReference>
<dbReference type="FunFam" id="3.20.20.80:FF:000029">
    <property type="entry name" value="Beta-glucuronidase"/>
    <property type="match status" value="1"/>
</dbReference>
<comment type="subunit">
    <text evidence="7">Homotetramer.</text>
</comment>
<feature type="chain" id="PRO_5005487716" description="Beta-glucuronidase" evidence="8">
    <location>
        <begin position="18"/>
        <end position="633"/>
    </location>
</feature>
<proteinExistence type="inferred from homology"/>
<dbReference type="InterPro" id="IPR006104">
    <property type="entry name" value="Glyco_hydro_2_N"/>
</dbReference>
<keyword evidence="8" id="KW-0732">Signal</keyword>
<dbReference type="InterPro" id="IPR006102">
    <property type="entry name" value="Ig-like_GH2"/>
</dbReference>
<keyword evidence="6 7" id="KW-0326">Glycosidase</keyword>
<evidence type="ECO:0000256" key="8">
    <source>
        <dbReference type="SAM" id="SignalP"/>
    </source>
</evidence>
<keyword evidence="7" id="KW-0458">Lysosome</keyword>
<dbReference type="InterPro" id="IPR017853">
    <property type="entry name" value="GH"/>
</dbReference>
<dbReference type="Pfam" id="PF00703">
    <property type="entry name" value="Glyco_hydro_2"/>
    <property type="match status" value="1"/>
</dbReference>
<dbReference type="PRINTS" id="PR00132">
    <property type="entry name" value="GLHYDRLASE2"/>
</dbReference>
<evidence type="ECO:0000313" key="12">
    <source>
        <dbReference type="EMBL" id="CDW24467.1"/>
    </source>
</evidence>
<comment type="catalytic activity">
    <reaction evidence="7">
        <text>a beta-D-glucuronoside + H2O = D-glucuronate + an alcohol</text>
        <dbReference type="Rhea" id="RHEA:17633"/>
        <dbReference type="ChEBI" id="CHEBI:15377"/>
        <dbReference type="ChEBI" id="CHEBI:30879"/>
        <dbReference type="ChEBI" id="CHEBI:58720"/>
        <dbReference type="ChEBI" id="CHEBI:83411"/>
        <dbReference type="EC" id="3.2.1.31"/>
    </reaction>
</comment>
<organism evidence="12">
    <name type="scientific">Lepeophtheirus salmonis</name>
    <name type="common">Salmon louse</name>
    <name type="synonym">Caligus salmonis</name>
    <dbReference type="NCBI Taxonomy" id="72036"/>
    <lineage>
        <taxon>Eukaryota</taxon>
        <taxon>Metazoa</taxon>
        <taxon>Ecdysozoa</taxon>
        <taxon>Arthropoda</taxon>
        <taxon>Crustacea</taxon>
        <taxon>Multicrustacea</taxon>
        <taxon>Hexanauplia</taxon>
        <taxon>Copepoda</taxon>
        <taxon>Siphonostomatoida</taxon>
        <taxon>Caligidae</taxon>
        <taxon>Lepeophtheirus</taxon>
    </lineage>
</organism>
<comment type="function">
    <text evidence="1 7">Plays an important role in the degradation of dermatan and keratan sulfates.</text>
</comment>
<evidence type="ECO:0000256" key="3">
    <source>
        <dbReference type="ARBA" id="ARBA00012761"/>
    </source>
</evidence>
<keyword evidence="5 7" id="KW-0378">Hydrolase</keyword>
<dbReference type="AlphaFoldDB" id="A0A0K2TFV2"/>
<evidence type="ECO:0000259" key="10">
    <source>
        <dbReference type="Pfam" id="PF02836"/>
    </source>
</evidence>
<dbReference type="OrthoDB" id="408532at2759"/>
<feature type="domain" description="Glycoside hydrolase family 2 immunoglobulin-like beta-sandwich" evidence="9">
    <location>
        <begin position="216"/>
        <end position="309"/>
    </location>
</feature>
<dbReference type="NCBIfam" id="NF007538">
    <property type="entry name" value="PRK10150.1"/>
    <property type="match status" value="1"/>
</dbReference>
<evidence type="ECO:0000256" key="7">
    <source>
        <dbReference type="RuleBase" id="RU361154"/>
    </source>
</evidence>
<dbReference type="InterPro" id="IPR008979">
    <property type="entry name" value="Galactose-bd-like_sf"/>
</dbReference>
<sequence length="633" mass="73732">MNLYLFCCLLCIGSIHGILRPQDSETREIKSLNGIWKFRKGESLNPKQGFEKEWYKEVWSYNESLPMPVPSSYNDITQDKSLRDHVGWVWYQRKFFTLWAKETSWRRIFIRFDSAHYATKVWINGIPVLKHKGGHLPFEADITNVVKVENIVTVAVNNTLTPITLPQGTWNRYEGQGKPEDYFTLDYKFDFFNYAGIHRNVFIYSIPKQNTIKNIQIYDIKVNTDLSEARIYLNIERDSNNDNKCMLELYQENGEFVTSASCSDNPLIVSQPKLWWPYLKSPANESPGYLYILKVSTSDDIYRLKVGIREILFSKSKGLLINKAPFYFRGFGKHEDSDIRGKGLDLPTIIKDFNLIKWIGANSFRTSHYPYAEEILDMADELGIVVICESPGVSLDEFSKPLLKNHIQVMKEMIDRDKNRASVIIWSIANEPRSFKKSAKEYFSSVVNATRRFDSSRPVMAVLNASPNDDYSAEFLDLVGINKYAGWYSDTGHTEVIEEQIYKLINSWWERRKIPIVMTEYGADTLSGFHQDPSFLFTEEYQVDTMRQYFRTFDRIRKDGNVTFIGEMIWNFADFMTKQTITRPVGNKKGIFTRQRQPKMSAHFLKSRYWGLSSGGKNSSLTSNCWDNWWVNN</sequence>
<dbReference type="FunFam" id="2.60.120.260:FF:000027">
    <property type="entry name" value="Beta-glucuronidase"/>
    <property type="match status" value="1"/>
</dbReference>
<dbReference type="PANTHER" id="PTHR10066">
    <property type="entry name" value="BETA-GLUCURONIDASE"/>
    <property type="match status" value="1"/>
</dbReference>
<dbReference type="InterPro" id="IPR006103">
    <property type="entry name" value="Glyco_hydro_2_cat"/>
</dbReference>
<evidence type="ECO:0000256" key="5">
    <source>
        <dbReference type="ARBA" id="ARBA00022801"/>
    </source>
</evidence>
<evidence type="ECO:0000256" key="4">
    <source>
        <dbReference type="ARBA" id="ARBA00016205"/>
    </source>
</evidence>
<evidence type="ECO:0000256" key="2">
    <source>
        <dbReference type="ARBA" id="ARBA00007401"/>
    </source>
</evidence>
<dbReference type="Gene3D" id="2.60.120.260">
    <property type="entry name" value="Galactose-binding domain-like"/>
    <property type="match status" value="1"/>
</dbReference>
<dbReference type="GO" id="GO:0005615">
    <property type="term" value="C:extracellular space"/>
    <property type="evidence" value="ECO:0007669"/>
    <property type="project" value="TreeGrafter"/>
</dbReference>
<dbReference type="EC" id="3.2.1.31" evidence="3 7"/>
<dbReference type="SUPFAM" id="SSF51445">
    <property type="entry name" value="(Trans)glycosidases"/>
    <property type="match status" value="1"/>
</dbReference>
<dbReference type="Pfam" id="PF02836">
    <property type="entry name" value="Glyco_hydro_2_C"/>
    <property type="match status" value="1"/>
</dbReference>
<dbReference type="GO" id="GO:0004566">
    <property type="term" value="F:beta-glucuronidase activity"/>
    <property type="evidence" value="ECO:0007669"/>
    <property type="project" value="TreeGrafter"/>
</dbReference>
<dbReference type="SUPFAM" id="SSF49303">
    <property type="entry name" value="beta-Galactosidase/glucuronidase domain"/>
    <property type="match status" value="1"/>
</dbReference>
<evidence type="ECO:0000259" key="11">
    <source>
        <dbReference type="Pfam" id="PF02837"/>
    </source>
</evidence>
<dbReference type="InterPro" id="IPR023230">
    <property type="entry name" value="Glyco_hydro_2_CS"/>
</dbReference>
<dbReference type="SUPFAM" id="SSF49785">
    <property type="entry name" value="Galactose-binding domain-like"/>
    <property type="match status" value="1"/>
</dbReference>
<feature type="signal peptide" evidence="8">
    <location>
        <begin position="1"/>
        <end position="17"/>
    </location>
</feature>
<dbReference type="InterPro" id="IPR013783">
    <property type="entry name" value="Ig-like_fold"/>
</dbReference>
<dbReference type="Gene3D" id="3.20.20.80">
    <property type="entry name" value="Glycosidases"/>
    <property type="match status" value="1"/>
</dbReference>
<dbReference type="PROSITE" id="PS00608">
    <property type="entry name" value="GLYCOSYL_HYDROL_F2_2"/>
    <property type="match status" value="1"/>
</dbReference>
<evidence type="ECO:0000259" key="9">
    <source>
        <dbReference type="Pfam" id="PF00703"/>
    </source>
</evidence>
<evidence type="ECO:0000256" key="1">
    <source>
        <dbReference type="ARBA" id="ARBA00003025"/>
    </source>
</evidence>
<name>A0A0K2TFV2_LEPSM</name>
<dbReference type="GO" id="GO:0005975">
    <property type="term" value="P:carbohydrate metabolic process"/>
    <property type="evidence" value="ECO:0007669"/>
    <property type="project" value="InterPro"/>
</dbReference>
<accession>A0A0K2TFV2</accession>
<evidence type="ECO:0000256" key="6">
    <source>
        <dbReference type="ARBA" id="ARBA00023295"/>
    </source>
</evidence>
<dbReference type="InterPro" id="IPR006101">
    <property type="entry name" value="Glyco_hydro_2"/>
</dbReference>
<dbReference type="Pfam" id="PF02837">
    <property type="entry name" value="Glyco_hydro_2_N"/>
    <property type="match status" value="1"/>
</dbReference>
<protein>
    <recommendedName>
        <fullName evidence="4 7">Beta-glucuronidase</fullName>
        <ecNumber evidence="3 7">3.2.1.31</ecNumber>
    </recommendedName>
</protein>
<dbReference type="PROSITE" id="PS00719">
    <property type="entry name" value="GLYCOSYL_HYDROL_F2_1"/>
    <property type="match status" value="1"/>
</dbReference>